<dbReference type="RefSeq" id="WP_347722338.1">
    <property type="nucleotide sequence ID" value="NZ_CP104395.1"/>
</dbReference>
<evidence type="ECO:0000259" key="4">
    <source>
        <dbReference type="Pfam" id="PF20268"/>
    </source>
</evidence>
<dbReference type="Gene3D" id="3.30.1250.10">
    <property type="entry name" value="Ribosome maturation protein SBDS, N-terminal domain"/>
    <property type="match status" value="1"/>
</dbReference>
<dbReference type="InterPro" id="IPR037188">
    <property type="entry name" value="Sdo1/SBDS_central_sf"/>
</dbReference>
<evidence type="ECO:0000256" key="1">
    <source>
        <dbReference type="ARBA" id="ARBA00007433"/>
    </source>
</evidence>
<proteinExistence type="inferred from homology"/>
<comment type="similarity">
    <text evidence="1">Belongs to the SDO1/SBDS family.</text>
</comment>
<sequence length="228" mass="25874">MDTSDAIRVRYKGDKPFEILVEPELAKEVKLDGKEHDIQRLLFVQEVFLDAEKGERASTEDLDEEFGTKQLMEAAKTIFEKGEMQLTTDQKAEMREDNRKQIVNMIARRAQNPKTGNPHPPQRVENALEEAGFHADPFEDIEEQFDRAIESVRPIIPVSLDEKTVAIRIPVDKAGKAYDKIQRAADVGDEQWGDKYFTARVTIAAGALTELMDEIQEIAKGEAEMKEV</sequence>
<dbReference type="InterPro" id="IPR046928">
    <property type="entry name" value="SDO1/SBDS_C"/>
</dbReference>
<dbReference type="GeneID" id="90589881"/>
<dbReference type="SUPFAM" id="SSF54980">
    <property type="entry name" value="EF-G C-terminal domain-like"/>
    <property type="match status" value="1"/>
</dbReference>
<evidence type="ECO:0000313" key="5">
    <source>
        <dbReference type="EMBL" id="WEL19468.1"/>
    </source>
</evidence>
<accession>A0ABY8CE44</accession>
<dbReference type="PANTHER" id="PTHR10927:SF4">
    <property type="entry name" value="RIBOSOME MATURATION PROTEIN SDO1 HOMOLOG"/>
    <property type="match status" value="1"/>
</dbReference>
<gene>
    <name evidence="5" type="primary">sdo1</name>
    <name evidence="5" type="ORF">SVXNc_0444</name>
</gene>
<feature type="domain" description="Ribosome maturation protein SDO1/SBDS C-terminal" evidence="4">
    <location>
        <begin position="165"/>
        <end position="226"/>
    </location>
</feature>
<dbReference type="Pfam" id="PF09377">
    <property type="entry name" value="SBDS_domain_II"/>
    <property type="match status" value="1"/>
</dbReference>
<evidence type="ECO:0000259" key="2">
    <source>
        <dbReference type="Pfam" id="PF01172"/>
    </source>
</evidence>
<dbReference type="SUPFAM" id="SSF109728">
    <property type="entry name" value="Hypothetical protein AF0491, middle domain"/>
    <property type="match status" value="1"/>
</dbReference>
<protein>
    <submittedName>
        <fullName evidence="5">Ribosome maturation protein Sdo1</fullName>
    </submittedName>
</protein>
<name>A0ABY8CE44_9ARCH</name>
<dbReference type="InterPro" id="IPR002140">
    <property type="entry name" value="Sdo1/SBDS"/>
</dbReference>
<organism evidence="5 6">
    <name type="scientific">Candidatus Nanohalococcus occultus</name>
    <dbReference type="NCBI Taxonomy" id="2978047"/>
    <lineage>
        <taxon>Archaea</taxon>
        <taxon>Candidatus Nanohalarchaeota</taxon>
        <taxon>Candidatus Nanohalarchaeota incertae sedis</taxon>
        <taxon>Candidatus Nanohalococcus</taxon>
    </lineage>
</organism>
<dbReference type="InterPro" id="IPR019783">
    <property type="entry name" value="SDO1/SBDS_N"/>
</dbReference>
<dbReference type="Pfam" id="PF01172">
    <property type="entry name" value="SBDS_N"/>
    <property type="match status" value="1"/>
</dbReference>
<evidence type="ECO:0000313" key="6">
    <source>
        <dbReference type="Proteomes" id="UP001218034"/>
    </source>
</evidence>
<dbReference type="PANTHER" id="PTHR10927">
    <property type="entry name" value="RIBOSOME MATURATION PROTEIN SBDS"/>
    <property type="match status" value="1"/>
</dbReference>
<keyword evidence="6" id="KW-1185">Reference proteome</keyword>
<dbReference type="Gene3D" id="1.10.10.900">
    <property type="entry name" value="SBDS protein C-terminal domain, subdomain 1"/>
    <property type="match status" value="1"/>
</dbReference>
<feature type="domain" description="Ribosome maturation protein SDO1/SBDS central" evidence="3">
    <location>
        <begin position="100"/>
        <end position="159"/>
    </location>
</feature>
<dbReference type="SUPFAM" id="SSF89895">
    <property type="entry name" value="FYSH domain"/>
    <property type="match status" value="1"/>
</dbReference>
<dbReference type="InterPro" id="IPR035647">
    <property type="entry name" value="EFG_III/V"/>
</dbReference>
<dbReference type="Gene3D" id="3.30.70.240">
    <property type="match status" value="1"/>
</dbReference>
<reference evidence="5 6" key="1">
    <citation type="submission" date="2022-09" db="EMBL/GenBank/DDBJ databases">
        <title>Xylan utilization by haloarchaea-nanohaloarchaea associations.</title>
        <authorList>
            <person name="Yakimov M."/>
        </authorList>
    </citation>
    <scope>NUCLEOTIDE SEQUENCE [LARGE SCALE GENOMIC DNA]</scope>
    <source>
        <strain evidence="5 6">SVXNc</strain>
    </source>
</reference>
<dbReference type="NCBIfam" id="TIGR00291">
    <property type="entry name" value="RNA_SBDS"/>
    <property type="match status" value="1"/>
</dbReference>
<dbReference type="InterPro" id="IPR036786">
    <property type="entry name" value="Ribosome_mat_SBDS_N_sf"/>
</dbReference>
<dbReference type="Proteomes" id="UP001218034">
    <property type="component" value="Chromosome"/>
</dbReference>
<dbReference type="Pfam" id="PF20268">
    <property type="entry name" value="SBDS_C"/>
    <property type="match status" value="1"/>
</dbReference>
<evidence type="ECO:0000259" key="3">
    <source>
        <dbReference type="Pfam" id="PF09377"/>
    </source>
</evidence>
<dbReference type="InterPro" id="IPR018978">
    <property type="entry name" value="SDO1/SBDS_central"/>
</dbReference>
<feature type="domain" description="Ribosome maturation protein SDO1/SBDS N-terminal" evidence="2">
    <location>
        <begin position="7"/>
        <end position="91"/>
    </location>
</feature>
<dbReference type="EMBL" id="CP104395">
    <property type="protein sequence ID" value="WEL19468.1"/>
    <property type="molecule type" value="Genomic_DNA"/>
</dbReference>
<dbReference type="InterPro" id="IPR039100">
    <property type="entry name" value="Sdo1/SBDS-like"/>
</dbReference>